<name>A0A316ZH32_9BASI</name>
<feature type="region of interest" description="Disordered" evidence="1">
    <location>
        <begin position="590"/>
        <end position="651"/>
    </location>
</feature>
<feature type="compositionally biased region" description="Low complexity" evidence="1">
    <location>
        <begin position="887"/>
        <end position="900"/>
    </location>
</feature>
<evidence type="ECO:0000313" key="4">
    <source>
        <dbReference type="Proteomes" id="UP000245946"/>
    </source>
</evidence>
<proteinExistence type="predicted"/>
<dbReference type="GeneID" id="37266556"/>
<dbReference type="InterPro" id="IPR001202">
    <property type="entry name" value="WW_dom"/>
</dbReference>
<evidence type="ECO:0000256" key="1">
    <source>
        <dbReference type="SAM" id="MobiDB-lite"/>
    </source>
</evidence>
<gene>
    <name evidence="3" type="ORF">FA09DRAFT_115264</name>
</gene>
<dbReference type="Pfam" id="PF10383">
    <property type="entry name" value="Clr2"/>
    <property type="match status" value="1"/>
</dbReference>
<dbReference type="CDD" id="cd00201">
    <property type="entry name" value="WW"/>
    <property type="match status" value="1"/>
</dbReference>
<dbReference type="GO" id="GO:0070824">
    <property type="term" value="C:SHREC complex"/>
    <property type="evidence" value="ECO:0007669"/>
    <property type="project" value="InterPro"/>
</dbReference>
<dbReference type="PROSITE" id="PS50020">
    <property type="entry name" value="WW_DOMAIN_2"/>
    <property type="match status" value="1"/>
</dbReference>
<feature type="region of interest" description="Disordered" evidence="1">
    <location>
        <begin position="472"/>
        <end position="501"/>
    </location>
</feature>
<dbReference type="EMBL" id="KZ819284">
    <property type="protein sequence ID" value="PWO00822.1"/>
    <property type="molecule type" value="Genomic_DNA"/>
</dbReference>
<dbReference type="PANTHER" id="PTHR38046:SF1">
    <property type="entry name" value="CRYPTIC LOCI REGULATOR 2"/>
    <property type="match status" value="1"/>
</dbReference>
<feature type="region of interest" description="Disordered" evidence="1">
    <location>
        <begin position="868"/>
        <end position="968"/>
    </location>
</feature>
<evidence type="ECO:0000259" key="2">
    <source>
        <dbReference type="PROSITE" id="PS50020"/>
    </source>
</evidence>
<sequence>MSAGSSSTAPWASASASGAAASPAAAAAASAAMPPPTASPAPPAAPTASGSGSGGGQSAILSIAEVANDASIFTHDGWIVFPRSDGAADYQPPNVVVPPKSDREVNYFHVYKADEVDKYDWRTKVGQKLAEHFGKPKTSTSGKTWRLRWPKNYDMTEQRKGTPSSLRTDPYLFGSHAHRFRSSNEFFPHAVWLLRDTSMKQGNCECKYCAGKKTMGETDYVKSGRGMPTRIKPVASAVPKPKDTRKGATGRRQKPLQLQNKSGVQIMARPVKSRNHMPGLPARISSAPQRDQELPHGTPKLGQCEGFRLGEICLVRLDPPVLSPNGDAECTVEIFPVRIEGKTFVAEVDEADGAGLEGHVTQRPVYNVQLLGSQEKARIDEEHLLPFLAGRVPPGLQQTVYGNPADFPWLETGENVPKLHLFPDPTARPGAPMPRASYKTVVSVFAYAVQSISMLRSIYTLTDRFSREKFKQAAPPTVSAAADRPASSASPPAAGALPEAGAAKKEEEVDLHHYWQGILFGCERIWVGDTVRLNLTPADIESMMQALTPQCRLLGVLPDAQAPYLMRLKAIFLPRNNKKKAVEGEKAAAVSATDTAAAGPSTQNGVNGQSASIPTFTPHASQPAGSSATAVGDVSTAGSAAAQEEEEDERDELIELDELEEEELDCTDADRLEFIAKEKLRLVEKISARVRLAGDVYQVLEQTEYSRRQATGGMAPASALGSSARPMYVAPTRAFVAETNNGLLPPSNVVPRGFVLQRVNQATVEIECAVTQLAGRLWSSFAPNNLSVNEVLEQRERAYTPTESIEDERIQLSLAGLIPGSVKNVGALSMHLDRDATIATCQETARSLLRNFIRLQWNEENGIIDDDASSAAAGSKSPVKGRKRKSLASAAEGSASPAAANMHPISGHVGAHATPTAKKARKSAASAASPATNTPAGRAAGPSKGAAAAARGASPPLPPGWIKKMSRSDPNKFYYANPLLKKTSWDRPTAAE</sequence>
<dbReference type="Proteomes" id="UP000245946">
    <property type="component" value="Unassembled WGS sequence"/>
</dbReference>
<dbReference type="STRING" id="58919.A0A316ZH32"/>
<feature type="compositionally biased region" description="Low complexity" evidence="1">
    <location>
        <begin position="479"/>
        <end position="501"/>
    </location>
</feature>
<dbReference type="SUPFAM" id="SSF51045">
    <property type="entry name" value="WW domain"/>
    <property type="match status" value="1"/>
</dbReference>
<dbReference type="InterPro" id="IPR018839">
    <property type="entry name" value="Tscrpt-silencing_Clr2_C"/>
</dbReference>
<dbReference type="InterPro" id="IPR036020">
    <property type="entry name" value="WW_dom_sf"/>
</dbReference>
<reference evidence="3 4" key="1">
    <citation type="journal article" date="2018" name="Mol. Biol. Evol.">
        <title>Broad Genomic Sampling Reveals a Smut Pathogenic Ancestry of the Fungal Clade Ustilaginomycotina.</title>
        <authorList>
            <person name="Kijpornyongpan T."/>
            <person name="Mondo S.J."/>
            <person name="Barry K."/>
            <person name="Sandor L."/>
            <person name="Lee J."/>
            <person name="Lipzen A."/>
            <person name="Pangilinan J."/>
            <person name="LaButti K."/>
            <person name="Hainaut M."/>
            <person name="Henrissat B."/>
            <person name="Grigoriev I.V."/>
            <person name="Spatafora J.W."/>
            <person name="Aime M.C."/>
        </authorList>
    </citation>
    <scope>NUCLEOTIDE SEQUENCE [LARGE SCALE GENOMIC DNA]</scope>
    <source>
        <strain evidence="3 4">MCA 4186</strain>
    </source>
</reference>
<feature type="region of interest" description="Disordered" evidence="1">
    <location>
        <begin position="274"/>
        <end position="296"/>
    </location>
</feature>
<dbReference type="OrthoDB" id="2421327at2759"/>
<dbReference type="InterPro" id="IPR038986">
    <property type="entry name" value="Clr2"/>
</dbReference>
<dbReference type="GO" id="GO:0031934">
    <property type="term" value="C:mating-type region heterochromatin"/>
    <property type="evidence" value="ECO:0007669"/>
    <property type="project" value="TreeGrafter"/>
</dbReference>
<dbReference type="Pfam" id="PF16761">
    <property type="entry name" value="Clr2_transil"/>
    <property type="match status" value="1"/>
</dbReference>
<dbReference type="AlphaFoldDB" id="A0A316ZH32"/>
<feature type="region of interest" description="Disordered" evidence="1">
    <location>
        <begin position="24"/>
        <end position="57"/>
    </location>
</feature>
<protein>
    <recommendedName>
        <fullName evidence="2">WW domain-containing protein</fullName>
    </recommendedName>
</protein>
<dbReference type="Gene3D" id="2.20.70.10">
    <property type="match status" value="1"/>
</dbReference>
<keyword evidence="4" id="KW-1185">Reference proteome</keyword>
<feature type="compositionally biased region" description="Polar residues" evidence="1">
    <location>
        <begin position="600"/>
        <end position="629"/>
    </location>
</feature>
<dbReference type="GO" id="GO:0030466">
    <property type="term" value="P:silent mating-type cassette heterochromatin formation"/>
    <property type="evidence" value="ECO:0007669"/>
    <property type="project" value="TreeGrafter"/>
</dbReference>
<dbReference type="PANTHER" id="PTHR38046">
    <property type="entry name" value="CRYPTIC LOCI REGULATOR 2"/>
    <property type="match status" value="1"/>
</dbReference>
<dbReference type="GO" id="GO:0033553">
    <property type="term" value="C:rDNA heterochromatin"/>
    <property type="evidence" value="ECO:0007669"/>
    <property type="project" value="TreeGrafter"/>
</dbReference>
<dbReference type="InterPro" id="IPR031915">
    <property type="entry name" value="Clr2_N"/>
</dbReference>
<feature type="compositionally biased region" description="Pro residues" evidence="1">
    <location>
        <begin position="33"/>
        <end position="45"/>
    </location>
</feature>
<feature type="domain" description="WW" evidence="2">
    <location>
        <begin position="955"/>
        <end position="990"/>
    </location>
</feature>
<organism evidence="3 4">
    <name type="scientific">Tilletiopsis washingtonensis</name>
    <dbReference type="NCBI Taxonomy" id="58919"/>
    <lineage>
        <taxon>Eukaryota</taxon>
        <taxon>Fungi</taxon>
        <taxon>Dikarya</taxon>
        <taxon>Basidiomycota</taxon>
        <taxon>Ustilaginomycotina</taxon>
        <taxon>Exobasidiomycetes</taxon>
        <taxon>Entylomatales</taxon>
        <taxon>Entylomatales incertae sedis</taxon>
        <taxon>Tilletiopsis</taxon>
    </lineage>
</organism>
<evidence type="ECO:0000313" key="3">
    <source>
        <dbReference type="EMBL" id="PWO00822.1"/>
    </source>
</evidence>
<feature type="compositionally biased region" description="Low complexity" evidence="1">
    <location>
        <begin position="913"/>
        <end position="954"/>
    </location>
</feature>
<accession>A0A316ZH32</accession>
<dbReference type="RefSeq" id="XP_025601100.1">
    <property type="nucleotide sequence ID" value="XM_025739010.1"/>
</dbReference>